<dbReference type="InterPro" id="IPR027417">
    <property type="entry name" value="P-loop_NTPase"/>
</dbReference>
<dbReference type="SUPFAM" id="SSF52540">
    <property type="entry name" value="P-loop containing nucleoside triphosphate hydrolases"/>
    <property type="match status" value="1"/>
</dbReference>
<dbReference type="InterPro" id="IPR045058">
    <property type="entry name" value="GIMA/IAN/Toc"/>
</dbReference>
<organism evidence="5 6">
    <name type="scientific">Monopterus albus</name>
    <name type="common">Swamp eel</name>
    <dbReference type="NCBI Taxonomy" id="43700"/>
    <lineage>
        <taxon>Eukaryota</taxon>
        <taxon>Metazoa</taxon>
        <taxon>Chordata</taxon>
        <taxon>Craniata</taxon>
        <taxon>Vertebrata</taxon>
        <taxon>Euteleostomi</taxon>
        <taxon>Actinopterygii</taxon>
        <taxon>Neopterygii</taxon>
        <taxon>Teleostei</taxon>
        <taxon>Neoteleostei</taxon>
        <taxon>Acanthomorphata</taxon>
        <taxon>Anabantaria</taxon>
        <taxon>Synbranchiformes</taxon>
        <taxon>Synbranchidae</taxon>
        <taxon>Monopterus</taxon>
    </lineage>
</organism>
<dbReference type="Gene3D" id="3.40.50.300">
    <property type="entry name" value="P-loop containing nucleotide triphosphate hydrolases"/>
    <property type="match status" value="1"/>
</dbReference>
<evidence type="ECO:0000256" key="2">
    <source>
        <dbReference type="ARBA" id="ARBA00022741"/>
    </source>
</evidence>
<dbReference type="Proteomes" id="UP000261600">
    <property type="component" value="Unplaced"/>
</dbReference>
<evidence type="ECO:0000313" key="6">
    <source>
        <dbReference type="Proteomes" id="UP000261600"/>
    </source>
</evidence>
<sequence length="236" mass="26236">GQDNDTINEMRIVLLGKSGSGKSSLGNTLLGDSLLKAKTSPTSEASECQAVTKFINGRNITVIDNPGFFDTTMDEDKLKKEIVRCMVECAPGPHAFFIVLKVNRYTAQEDDVIKNMLGCFSEEALKFTTVVFTHGDELPERMRIEEFVCQSDRLSDLVKQIFNTIDKMVMENKGGCYTNEMLQRVEEEKKKGGDVVWRILKILAGVAAGALLGYFLDCSVESFEIPVKTDQVIVCK</sequence>
<evidence type="ECO:0000256" key="1">
    <source>
        <dbReference type="ARBA" id="ARBA00008535"/>
    </source>
</evidence>
<dbReference type="AlphaFoldDB" id="A0A3Q3J3Q8"/>
<name>A0A3Q3J3Q8_MONAL</name>
<dbReference type="Ensembl" id="ENSMALT00000013198.1">
    <property type="protein sequence ID" value="ENSMALP00000012919.1"/>
    <property type="gene ID" value="ENSMALG00000009159.1"/>
</dbReference>
<dbReference type="Pfam" id="PF04548">
    <property type="entry name" value="AIG1"/>
    <property type="match status" value="1"/>
</dbReference>
<reference evidence="5" key="2">
    <citation type="submission" date="2025-09" db="UniProtKB">
        <authorList>
            <consortium name="Ensembl"/>
        </authorList>
    </citation>
    <scope>IDENTIFICATION</scope>
</reference>
<proteinExistence type="inferred from homology"/>
<evidence type="ECO:0000259" key="4">
    <source>
        <dbReference type="PROSITE" id="PS51720"/>
    </source>
</evidence>
<dbReference type="PROSITE" id="PS51720">
    <property type="entry name" value="G_AIG1"/>
    <property type="match status" value="1"/>
</dbReference>
<keyword evidence="2" id="KW-0547">Nucleotide-binding</keyword>
<dbReference type="FunFam" id="3.40.50.300:FF:000366">
    <property type="entry name" value="GTPase, IMAP family member 2"/>
    <property type="match status" value="1"/>
</dbReference>
<feature type="domain" description="AIG1-type G" evidence="4">
    <location>
        <begin position="7"/>
        <end position="221"/>
    </location>
</feature>
<dbReference type="PANTHER" id="PTHR10903">
    <property type="entry name" value="GTPASE, IMAP FAMILY MEMBER-RELATED"/>
    <property type="match status" value="1"/>
</dbReference>
<evidence type="ECO:0000313" key="5">
    <source>
        <dbReference type="Ensembl" id="ENSMALP00000012919.1"/>
    </source>
</evidence>
<evidence type="ECO:0000256" key="3">
    <source>
        <dbReference type="ARBA" id="ARBA00023134"/>
    </source>
</evidence>
<dbReference type="GO" id="GO:0005525">
    <property type="term" value="F:GTP binding"/>
    <property type="evidence" value="ECO:0007669"/>
    <property type="project" value="UniProtKB-KW"/>
</dbReference>
<dbReference type="STRING" id="43700.ENSMALP00000012919"/>
<protein>
    <recommendedName>
        <fullName evidence="4">AIG1-type G domain-containing protein</fullName>
    </recommendedName>
</protein>
<dbReference type="InterPro" id="IPR006703">
    <property type="entry name" value="G_AIG1"/>
</dbReference>
<comment type="similarity">
    <text evidence="1">Belongs to the TRAFAC class TrmE-Era-EngA-EngB-Septin-like GTPase superfamily. AIG1/Toc34/Toc159-like paraseptin GTPase family. IAN subfamily.</text>
</comment>
<reference evidence="5" key="1">
    <citation type="submission" date="2025-08" db="UniProtKB">
        <authorList>
            <consortium name="Ensembl"/>
        </authorList>
    </citation>
    <scope>IDENTIFICATION</scope>
</reference>
<keyword evidence="3" id="KW-0342">GTP-binding</keyword>
<keyword evidence="6" id="KW-1185">Reference proteome</keyword>
<accession>A0A3Q3J3Q8</accession>
<dbReference type="PANTHER" id="PTHR10903:SF62">
    <property type="entry name" value="GTPASE IMAP FAMILY MEMBER 4-LIKE-RELATED"/>
    <property type="match status" value="1"/>
</dbReference>